<dbReference type="GO" id="GO:0005507">
    <property type="term" value="F:copper ion binding"/>
    <property type="evidence" value="ECO:0007669"/>
    <property type="project" value="InterPro"/>
</dbReference>
<dbReference type="Pfam" id="PF07731">
    <property type="entry name" value="Cu-oxidase_2"/>
    <property type="match status" value="1"/>
</dbReference>
<gene>
    <name evidence="7" type="ORF">LITE_LOCUS3640</name>
</gene>
<feature type="chain" id="PRO_5043325730" evidence="3">
    <location>
        <begin position="25"/>
        <end position="573"/>
    </location>
</feature>
<reference evidence="7" key="1">
    <citation type="submission" date="2022-08" db="EMBL/GenBank/DDBJ databases">
        <authorList>
            <person name="Gutierrez-Valencia J."/>
        </authorList>
    </citation>
    <scope>NUCLEOTIDE SEQUENCE</scope>
</reference>
<name>A0AAV0HCQ1_9ROSI</name>
<proteinExistence type="inferred from homology"/>
<dbReference type="PANTHER" id="PTHR11709:SF296">
    <property type="entry name" value="MULTI-COPPER OXIDASE TYPE I FAMILY PROTEIN"/>
    <property type="match status" value="1"/>
</dbReference>
<evidence type="ECO:0000313" key="8">
    <source>
        <dbReference type="Proteomes" id="UP001154282"/>
    </source>
</evidence>
<dbReference type="InterPro" id="IPR001117">
    <property type="entry name" value="Cu-oxidase_2nd"/>
</dbReference>
<dbReference type="Pfam" id="PF00394">
    <property type="entry name" value="Cu-oxidase"/>
    <property type="match status" value="1"/>
</dbReference>
<dbReference type="InterPro" id="IPR034273">
    <property type="entry name" value="CuRO_1_AAO-like"/>
</dbReference>
<keyword evidence="3" id="KW-0732">Signal</keyword>
<keyword evidence="2" id="KW-0325">Glycoprotein</keyword>
<dbReference type="GO" id="GO:0016491">
    <property type="term" value="F:oxidoreductase activity"/>
    <property type="evidence" value="ECO:0007669"/>
    <property type="project" value="InterPro"/>
</dbReference>
<sequence>MESPFLPLSCILISSCLLLTTVHAGSGYVYYDWTVSLSIRSPLGVPKQVIVINDMFPGPLLNATTNDVVSVNVRNHLPEPLLITWNGVQMRRNSWQDGVRGTNCPIQPGQNWTYSFQLKDQIGSFFYFPSLLLQKAGGGYGAIRVNNRKGIPIPFPQPAEDIDLLVGDWYNVHHRDLRQMLDQGRHLPRPDGILINGHGRYNLHFQPGNRVDSCYVFSSSPPSTQWLRISNVGIRTSLNFRIQDHALLLVETEGSYTVKKYYSSLDIHVGQSYSVLVRAKNLTHGHSFYIFVSSRFTKYELLGLGVVHYPDSRMPPSGPIPTRPAPFDFGFSINQARSIKWDLDVGAARMNPQGSYHYGAINVSRTLILENGLVVGSNNRIRYTVNGVSFLHPDTPLKLADRFEMFDELKIVVPSFPDAPQTAETMKLQRMGASVVDVKWRDFYHLVFQNPLPNVQTWHLDGYNFFVVGMGEGQWNEKAKSTYNMIDAVSRSTVQVYPRAWTAVLVMLDNRGMWNLRSQNGEKWYLGQELYLRVKGVGAEDPLTIPARDEAPIPGNAILCGRVMNHTNVWVPN</sequence>
<accession>A0AAV0HCQ1</accession>
<evidence type="ECO:0000256" key="3">
    <source>
        <dbReference type="SAM" id="SignalP"/>
    </source>
</evidence>
<feature type="domain" description="Plastocyanin-like" evidence="6">
    <location>
        <begin position="40"/>
        <end position="149"/>
    </location>
</feature>
<organism evidence="7 8">
    <name type="scientific">Linum tenue</name>
    <dbReference type="NCBI Taxonomy" id="586396"/>
    <lineage>
        <taxon>Eukaryota</taxon>
        <taxon>Viridiplantae</taxon>
        <taxon>Streptophyta</taxon>
        <taxon>Embryophyta</taxon>
        <taxon>Tracheophyta</taxon>
        <taxon>Spermatophyta</taxon>
        <taxon>Magnoliopsida</taxon>
        <taxon>eudicotyledons</taxon>
        <taxon>Gunneridae</taxon>
        <taxon>Pentapetalae</taxon>
        <taxon>rosids</taxon>
        <taxon>fabids</taxon>
        <taxon>Malpighiales</taxon>
        <taxon>Linaceae</taxon>
        <taxon>Linum</taxon>
    </lineage>
</organism>
<dbReference type="InterPro" id="IPR011707">
    <property type="entry name" value="Cu-oxidase-like_N"/>
</dbReference>
<feature type="signal peptide" evidence="3">
    <location>
        <begin position="1"/>
        <end position="24"/>
    </location>
</feature>
<evidence type="ECO:0000259" key="6">
    <source>
        <dbReference type="Pfam" id="PF07732"/>
    </source>
</evidence>
<dbReference type="InterPro" id="IPR011706">
    <property type="entry name" value="Cu-oxidase_C"/>
</dbReference>
<keyword evidence="8" id="KW-1185">Reference proteome</keyword>
<feature type="domain" description="Plastocyanin-like" evidence="4">
    <location>
        <begin position="164"/>
        <end position="300"/>
    </location>
</feature>
<dbReference type="AlphaFoldDB" id="A0AAV0HCQ1"/>
<evidence type="ECO:0000313" key="7">
    <source>
        <dbReference type="EMBL" id="CAI0382657.1"/>
    </source>
</evidence>
<feature type="domain" description="Plastocyanin-like" evidence="5">
    <location>
        <begin position="424"/>
        <end position="534"/>
    </location>
</feature>
<dbReference type="SUPFAM" id="SSF49503">
    <property type="entry name" value="Cupredoxins"/>
    <property type="match status" value="3"/>
</dbReference>
<dbReference type="EMBL" id="CAMGYJ010000002">
    <property type="protein sequence ID" value="CAI0382657.1"/>
    <property type="molecule type" value="Genomic_DNA"/>
</dbReference>
<comment type="caution">
    <text evidence="7">The sequence shown here is derived from an EMBL/GenBank/DDBJ whole genome shotgun (WGS) entry which is preliminary data.</text>
</comment>
<dbReference type="InterPro" id="IPR008972">
    <property type="entry name" value="Cupredoxin"/>
</dbReference>
<evidence type="ECO:0000256" key="1">
    <source>
        <dbReference type="ARBA" id="ARBA00010609"/>
    </source>
</evidence>
<dbReference type="Proteomes" id="UP001154282">
    <property type="component" value="Unassembled WGS sequence"/>
</dbReference>
<comment type="similarity">
    <text evidence="1">Belongs to the multicopper oxidase family.</text>
</comment>
<evidence type="ECO:0000259" key="4">
    <source>
        <dbReference type="Pfam" id="PF00394"/>
    </source>
</evidence>
<evidence type="ECO:0000256" key="2">
    <source>
        <dbReference type="ARBA" id="ARBA00023180"/>
    </source>
</evidence>
<dbReference type="PANTHER" id="PTHR11709">
    <property type="entry name" value="MULTI-COPPER OXIDASE"/>
    <property type="match status" value="1"/>
</dbReference>
<dbReference type="Pfam" id="PF07732">
    <property type="entry name" value="Cu-oxidase_3"/>
    <property type="match status" value="1"/>
</dbReference>
<evidence type="ECO:0000259" key="5">
    <source>
        <dbReference type="Pfam" id="PF07731"/>
    </source>
</evidence>
<dbReference type="InterPro" id="IPR045087">
    <property type="entry name" value="Cu-oxidase_fam"/>
</dbReference>
<dbReference type="Gene3D" id="2.60.40.420">
    <property type="entry name" value="Cupredoxins - blue copper proteins"/>
    <property type="match status" value="3"/>
</dbReference>
<protein>
    <submittedName>
        <fullName evidence="7">Uncharacterized protein</fullName>
    </submittedName>
</protein>
<dbReference type="CDD" id="cd13846">
    <property type="entry name" value="CuRO_1_AAO_like_1"/>
    <property type="match status" value="1"/>
</dbReference>